<protein>
    <recommendedName>
        <fullName evidence="2">Band 7 domain-containing protein</fullName>
    </recommendedName>
</protein>
<name>A0A7S2SEG1_9STRA</name>
<dbReference type="EMBL" id="HBHK01020947">
    <property type="protein sequence ID" value="CAD9697782.1"/>
    <property type="molecule type" value="Transcribed_RNA"/>
</dbReference>
<dbReference type="AlphaFoldDB" id="A0A7S2SEG1"/>
<sequence>MGITFRYGSYQRKVSMGKRTIKDGEAAVIWDRYGRHRQVIGPSLEYMFSSYIRFLDRFTAEIGQYIEVKYCDGKQENILGPKTMFLNPVIHRTMQVRDTVRLISSDHVLVLELANLGMESDSVSSESSSFVDFDKVQDTATVVAEEPRCQYKLVHGPCSYVPRRDEKPVKLNWDSQDGVIFTGAQTCSKEYALRTSDGITCSVQVSVAYDIDDLQRLLAVTLTPMDDLSRAIATDLAEIAHTLSSLQLLEDGVLHEKLFCRVEDFMTGDDFKQTKSCVTERGISIHMLRVVEFKGLENAFESQLRKKMQAQESLAAAQVSDQLSKQRLHHEASQCEAEGKMKGMRVREELQIEKLRAENAIEIRKKWNEQQLDFLKNLTTLEVNLTEVLSKPGLLREFVQIHNE</sequence>
<organism evidence="1">
    <name type="scientific">Mucochytrium quahogii</name>
    <dbReference type="NCBI Taxonomy" id="96639"/>
    <lineage>
        <taxon>Eukaryota</taxon>
        <taxon>Sar</taxon>
        <taxon>Stramenopiles</taxon>
        <taxon>Bigyra</taxon>
        <taxon>Labyrinthulomycetes</taxon>
        <taxon>Thraustochytrida</taxon>
        <taxon>Thraustochytriidae</taxon>
        <taxon>Mucochytrium</taxon>
    </lineage>
</organism>
<accession>A0A7S2SEG1</accession>
<evidence type="ECO:0000313" key="1">
    <source>
        <dbReference type="EMBL" id="CAD9697782.1"/>
    </source>
</evidence>
<reference evidence="1" key="1">
    <citation type="submission" date="2021-01" db="EMBL/GenBank/DDBJ databases">
        <authorList>
            <person name="Corre E."/>
            <person name="Pelletier E."/>
            <person name="Niang G."/>
            <person name="Scheremetjew M."/>
            <person name="Finn R."/>
            <person name="Kale V."/>
            <person name="Holt S."/>
            <person name="Cochrane G."/>
            <person name="Meng A."/>
            <person name="Brown T."/>
            <person name="Cohen L."/>
        </authorList>
    </citation>
    <scope>NUCLEOTIDE SEQUENCE</scope>
    <source>
        <strain evidence="1">NY070348D</strain>
    </source>
</reference>
<evidence type="ECO:0008006" key="2">
    <source>
        <dbReference type="Google" id="ProtNLM"/>
    </source>
</evidence>
<gene>
    <name evidence="1" type="ORF">QSP1433_LOCUS13330</name>
</gene>
<proteinExistence type="predicted"/>